<feature type="domain" description="Excalibur calcium-binding" evidence="1">
    <location>
        <begin position="99"/>
        <end position="137"/>
    </location>
</feature>
<keyword evidence="3" id="KW-1185">Reference proteome</keyword>
<dbReference type="InterPro" id="IPR008613">
    <property type="entry name" value="Excalibur_Ca-bd_domain"/>
</dbReference>
<comment type="caution">
    <text evidence="2">The sequence shown here is derived from an EMBL/GenBank/DDBJ whole genome shotgun (WGS) entry which is preliminary data.</text>
</comment>
<dbReference type="EMBL" id="JACHFM010000005">
    <property type="protein sequence ID" value="MBB5224108.1"/>
    <property type="molecule type" value="Genomic_DNA"/>
</dbReference>
<evidence type="ECO:0000313" key="3">
    <source>
        <dbReference type="Proteomes" id="UP000549457"/>
    </source>
</evidence>
<dbReference type="AlphaFoldDB" id="A0A840STW7"/>
<name>A0A840STW7_9RHOB</name>
<dbReference type="Pfam" id="PF05901">
    <property type="entry name" value="Excalibur"/>
    <property type="match status" value="1"/>
</dbReference>
<protein>
    <recommendedName>
        <fullName evidence="1">Excalibur calcium-binding domain-containing protein</fullName>
    </recommendedName>
</protein>
<evidence type="ECO:0000313" key="2">
    <source>
        <dbReference type="EMBL" id="MBB5224108.1"/>
    </source>
</evidence>
<sequence length="198" mass="21381">MRGWCRLLPAALVCACATPGPPPEFARNAALAQAYASQSTEELWRRQATTSGPLELLIVEAELANRGEWQSGTNYIGSRSSASVGSSRYVRSAAETGDRDCADFPTAAAAQRHFLATGGPVYDRDGLDRDGDGFACEWGVEAKANRDRYAAPVRSSHALLSTPGTWSASQEYHLGPRGGCFYFTSAGNKQYVDRDLCY</sequence>
<organism evidence="2 3">
    <name type="scientific">Amaricoccus macauensis</name>
    <dbReference type="NCBI Taxonomy" id="57001"/>
    <lineage>
        <taxon>Bacteria</taxon>
        <taxon>Pseudomonadati</taxon>
        <taxon>Pseudomonadota</taxon>
        <taxon>Alphaproteobacteria</taxon>
        <taxon>Rhodobacterales</taxon>
        <taxon>Paracoccaceae</taxon>
        <taxon>Amaricoccus</taxon>
    </lineage>
</organism>
<dbReference type="RefSeq" id="WP_184154354.1">
    <property type="nucleotide sequence ID" value="NZ_JACHFM010000005.1"/>
</dbReference>
<dbReference type="Proteomes" id="UP000549457">
    <property type="component" value="Unassembled WGS sequence"/>
</dbReference>
<gene>
    <name evidence="2" type="ORF">HNP73_004069</name>
</gene>
<accession>A0A840STW7</accession>
<evidence type="ECO:0000259" key="1">
    <source>
        <dbReference type="Pfam" id="PF05901"/>
    </source>
</evidence>
<proteinExistence type="predicted"/>
<reference evidence="2 3" key="1">
    <citation type="submission" date="2020-08" db="EMBL/GenBank/DDBJ databases">
        <title>Genomic Encyclopedia of Type Strains, Phase IV (KMG-IV): sequencing the most valuable type-strain genomes for metagenomic binning, comparative biology and taxonomic classification.</title>
        <authorList>
            <person name="Goeker M."/>
        </authorList>
    </citation>
    <scope>NUCLEOTIDE SEQUENCE [LARGE SCALE GENOMIC DNA]</scope>
    <source>
        <strain evidence="2 3">DSM 101730</strain>
    </source>
</reference>